<protein>
    <submittedName>
        <fullName evidence="1">Helix-hairpin-helix domain-containing protein</fullName>
    </submittedName>
</protein>
<organism evidence="1 2">
    <name type="scientific">Hoylesella nanceiensis</name>
    <dbReference type="NCBI Taxonomy" id="425941"/>
    <lineage>
        <taxon>Bacteria</taxon>
        <taxon>Pseudomonadati</taxon>
        <taxon>Bacteroidota</taxon>
        <taxon>Bacteroidia</taxon>
        <taxon>Bacteroidales</taxon>
        <taxon>Prevotellaceae</taxon>
        <taxon>Hoylesella</taxon>
    </lineage>
</organism>
<evidence type="ECO:0000313" key="1">
    <source>
        <dbReference type="EMBL" id="MBW4768326.1"/>
    </source>
</evidence>
<gene>
    <name evidence="1" type="ORF">KZO38_00890</name>
</gene>
<comment type="caution">
    <text evidence="1">The sequence shown here is derived from an EMBL/GenBank/DDBJ whole genome shotgun (WGS) entry which is preliminary data.</text>
</comment>
<dbReference type="Proteomes" id="UP000788426">
    <property type="component" value="Unassembled WGS sequence"/>
</dbReference>
<sequence length="627" mass="72745">MLEHEAAQGLYDVLSEHADNKMSINSITKEELEALTFLSSEQIEGIVEYVYRYKPLKTLSELVLVEPLDAVSRNLLLHFLTLDAIQTETFPGFETAFKYGRSTFMAMAKMPLEKQNLSGNRYLGYALKHQLRYKFQFSDYLKVGFTASQDMGEPFFQYKNKDGYDFYSYYLALQRVGIIKQMVIGRYRLKTGMGLVINNDFNFGKQISLVSIDKVNTNIRGHSSASSANFMQGMAATLSWSKYFETTLWTSYRAIDATLTKDKESITTLLKTGLHRTESEMDRKNNACQWAGGLRVGWKRNGFGVGLTTAFTGFSKPLLPNKKQIYKQFYPEGSTFYNIGVDYSYLSRRVVVHGETAMNDQKAFATINSINCQLTSLLKLTLLQRWYSYRYYSLLGSAFNEGRHLQNESGLFLGASYNPIQSLSITGYIDFAYFPWPKYQISEASWAVEPFLSVKWQQKTWSYLLRYKCKVRPKEDKKNELITHEIVHKIRFSLGYDGTKWGAQTNVDVVYHHFLENSLGWRLEQSGFFKTNTCNIFGTISYYNTDDYDSRIYAYERGLLYQFSFPMFYGKGFHYALGNRWDINNSLMLITKISGSFYHHNKKINRKDAINVKESKNYVEMQLRWKF</sequence>
<evidence type="ECO:0000313" key="2">
    <source>
        <dbReference type="Proteomes" id="UP000788426"/>
    </source>
</evidence>
<accession>A0ABS6Y9S3</accession>
<dbReference type="EMBL" id="JAHXCT010000001">
    <property type="protein sequence ID" value="MBW4768326.1"/>
    <property type="molecule type" value="Genomic_DNA"/>
</dbReference>
<name>A0ABS6Y9S3_9BACT</name>
<reference evidence="1 2" key="1">
    <citation type="submission" date="2021-07" db="EMBL/GenBank/DDBJ databases">
        <title>Genomic diversity and antimicrobial resistance of Prevotella spp. isolated from chronic lung disease airways.</title>
        <authorList>
            <person name="Webb K.A."/>
            <person name="Olagoke O.S."/>
            <person name="Baird T."/>
            <person name="Neill J."/>
            <person name="Pham A."/>
            <person name="Wells T.J."/>
            <person name="Ramsay K.A."/>
            <person name="Bell S.C."/>
            <person name="Sarovich D.S."/>
            <person name="Price E.P."/>
        </authorList>
    </citation>
    <scope>NUCLEOTIDE SEQUENCE [LARGE SCALE GENOMIC DNA]</scope>
    <source>
        <strain evidence="1 2">SCHI0011.S.12</strain>
    </source>
</reference>
<keyword evidence="2" id="KW-1185">Reference proteome</keyword>
<proteinExistence type="predicted"/>